<dbReference type="AlphaFoldDB" id="A0A505M9G9"/>
<proteinExistence type="predicted"/>
<feature type="transmembrane region" description="Helical" evidence="2">
    <location>
        <begin position="469"/>
        <end position="489"/>
    </location>
</feature>
<organism evidence="3 4">
    <name type="scientific">Acinetobacter baumannii</name>
    <dbReference type="NCBI Taxonomy" id="470"/>
    <lineage>
        <taxon>Bacteria</taxon>
        <taxon>Pseudomonadati</taxon>
        <taxon>Pseudomonadota</taxon>
        <taxon>Gammaproteobacteria</taxon>
        <taxon>Moraxellales</taxon>
        <taxon>Moraxellaceae</taxon>
        <taxon>Acinetobacter</taxon>
        <taxon>Acinetobacter calcoaceticus/baumannii complex</taxon>
    </lineage>
</organism>
<feature type="region of interest" description="Disordered" evidence="1">
    <location>
        <begin position="330"/>
        <end position="369"/>
    </location>
</feature>
<reference evidence="3 4" key="1">
    <citation type="journal article" date="2017" name="Ann. Clin. Microbiol. Antimicrob.">
        <title>New eight genes identified at the clinical multidrug-resistant Acinetobacter baumannii DMS06669 strain in a Vietnam hospital.</title>
        <authorList>
            <person name="Si-Tuan N."/>
            <person name="Ngoc H.M."/>
            <person name="Hang P.T.T."/>
            <person name="Nguyen C."/>
            <person name="Van P.H."/>
            <person name="Huong N.T."/>
        </authorList>
    </citation>
    <scope>NUCLEOTIDE SEQUENCE [LARGE SCALE GENOMIC DNA]</scope>
    <source>
        <strain evidence="3 4">DMS06669</strain>
    </source>
</reference>
<protein>
    <submittedName>
        <fullName evidence="3">Uncharacterized protein</fullName>
    </submittedName>
</protein>
<feature type="compositionally biased region" description="Polar residues" evidence="1">
    <location>
        <begin position="330"/>
        <end position="339"/>
    </location>
</feature>
<evidence type="ECO:0000256" key="2">
    <source>
        <dbReference type="SAM" id="Phobius"/>
    </source>
</evidence>
<evidence type="ECO:0000256" key="1">
    <source>
        <dbReference type="SAM" id="MobiDB-lite"/>
    </source>
</evidence>
<dbReference type="EMBL" id="WWCH01000001">
    <property type="protein sequence ID" value="MYM78326.1"/>
    <property type="molecule type" value="Genomic_DNA"/>
</dbReference>
<dbReference type="RefSeq" id="WP_140948056.1">
    <property type="nucleotide sequence ID" value="NZ_CP059300.1"/>
</dbReference>
<comment type="caution">
    <text evidence="3">The sequence shown here is derived from an EMBL/GenBank/DDBJ whole genome shotgun (WGS) entry which is preliminary data.</text>
</comment>
<keyword evidence="2" id="KW-0472">Membrane</keyword>
<evidence type="ECO:0000313" key="3">
    <source>
        <dbReference type="EMBL" id="MYM78326.1"/>
    </source>
</evidence>
<sequence length="493" mass="53724">MALFKTWCKFSLNLIIQPLFRGSWGLNGRSEHFELDTHFYYSCSLCARHKIFLIFIAYVFHIAMFNSAYASVADGTWTSYDTKVKVGNAYKTVRTVIKNPKFKSSVQGLILATTVAYVGDEVVTRYQNGEFDSSIESIKTGIAEMYVAGQKAGGWLGQQFQNLSNKYSCKNGECVDTTAPTSYLASKFDGVTFCRINLCAQSVGEVTSQLSQGTADYSYTYSLSSVDFLNTTATNGKFGVQRTCISKTGGALCNGQVTSTNNIEFIFYKTAVPVVPNSDTAVRPIVTVHDIAKDVETPTNDQQVSDTTTLCYLTNCSSISIQRSADSSYPVSTTASGKTIPSDVTYPDSATQEDISTYPDLNDSTNSTGSDSSGIAVTYPAFCTVAKPACDFFDYMKSKVDAASNYFNEQPTDQTNVNIETSPPITIDTDIKFNGQCPAPLTYDFNYGGQSQKFGITDFSPFCSMLSDIMKPIVIAISSFAAVLIVSGVRTNE</sequence>
<gene>
    <name evidence="3" type="ORF">GSE42_10315</name>
</gene>
<keyword evidence="2" id="KW-0812">Transmembrane</keyword>
<evidence type="ECO:0000313" key="4">
    <source>
        <dbReference type="Proteomes" id="UP000480763"/>
    </source>
</evidence>
<feature type="transmembrane region" description="Helical" evidence="2">
    <location>
        <begin position="51"/>
        <end position="72"/>
    </location>
</feature>
<dbReference type="NCBIfam" id="NF041109">
    <property type="entry name" value="VF_TspB_C_term"/>
    <property type="match status" value="1"/>
</dbReference>
<name>A0A505M9G9_ACIBA</name>
<dbReference type="Proteomes" id="UP000480763">
    <property type="component" value="Unassembled WGS sequence"/>
</dbReference>
<keyword evidence="2" id="KW-1133">Transmembrane helix</keyword>
<accession>A0A505M9G9</accession>